<sequence length="221" mass="25683">MERLHRLHGQNDEIDRAIALSLADEEEKQVVEELQQEEEELLVAMTCSETEEELKLEENLWVELHDQEETEVEIAMAVSQADFNEEMLSLPTDDLEYIFNEALQLNPGRFPTENETLAEMYRNYRQVPTFFDETQMWPLSAINQQQQELAHCYGGRDVVTEWQKNWCESYRCLICLTNVGTRFAIPCGHRLCCPTCLPELINKCHYYSVTAPNGDVVATDR</sequence>
<proteinExistence type="predicted"/>
<protein>
    <submittedName>
        <fullName evidence="2">Uncharacterized protein</fullName>
    </submittedName>
</protein>
<evidence type="ECO:0000313" key="2">
    <source>
        <dbReference type="EMBL" id="JAS41988.1"/>
    </source>
</evidence>
<organism evidence="2">
    <name type="scientific">Cuerna arida</name>
    <dbReference type="NCBI Taxonomy" id="1464854"/>
    <lineage>
        <taxon>Eukaryota</taxon>
        <taxon>Metazoa</taxon>
        <taxon>Ecdysozoa</taxon>
        <taxon>Arthropoda</taxon>
        <taxon>Hexapoda</taxon>
        <taxon>Insecta</taxon>
        <taxon>Pterygota</taxon>
        <taxon>Neoptera</taxon>
        <taxon>Paraneoptera</taxon>
        <taxon>Hemiptera</taxon>
        <taxon>Auchenorrhyncha</taxon>
        <taxon>Membracoidea</taxon>
        <taxon>Cicadellidae</taxon>
        <taxon>Cicadellinae</taxon>
        <taxon>Proconiini</taxon>
        <taxon>Cuerna</taxon>
    </lineage>
</organism>
<dbReference type="EMBL" id="GECZ01027781">
    <property type="protein sequence ID" value="JAS41988.1"/>
    <property type="molecule type" value="Transcribed_RNA"/>
</dbReference>
<reference evidence="2" key="1">
    <citation type="submission" date="2015-11" db="EMBL/GenBank/DDBJ databases">
        <title>De novo transcriptome assembly of four potential Pierce s Disease insect vectors from Arizona vineyards.</title>
        <authorList>
            <person name="Tassone E.E."/>
        </authorList>
    </citation>
    <scope>NUCLEOTIDE SEQUENCE</scope>
</reference>
<feature type="non-terminal residue" evidence="2">
    <location>
        <position position="221"/>
    </location>
</feature>
<gene>
    <name evidence="2" type="ORF">g.7785</name>
</gene>
<accession>A0A1B6EVQ4</accession>
<evidence type="ECO:0000256" key="1">
    <source>
        <dbReference type="SAM" id="Coils"/>
    </source>
</evidence>
<dbReference type="AlphaFoldDB" id="A0A1B6EVQ4"/>
<keyword evidence="1" id="KW-0175">Coiled coil</keyword>
<feature type="coiled-coil region" evidence="1">
    <location>
        <begin position="20"/>
        <end position="51"/>
    </location>
</feature>
<name>A0A1B6EVQ4_9HEMI</name>